<sequence length="34" mass="3761">MKKQENNKKSGNQTKENAPGYGDKKLIGANRPSE</sequence>
<gene>
    <name evidence="2" type="ORF">JOC77_002035</name>
</gene>
<protein>
    <recommendedName>
        <fullName evidence="4">Spore protein</fullName>
    </recommendedName>
</protein>
<feature type="region of interest" description="Disordered" evidence="1">
    <location>
        <begin position="1"/>
        <end position="34"/>
    </location>
</feature>
<dbReference type="EMBL" id="JAFBFI010000007">
    <property type="protein sequence ID" value="MBM7692605.1"/>
    <property type="molecule type" value="Genomic_DNA"/>
</dbReference>
<evidence type="ECO:0000313" key="3">
    <source>
        <dbReference type="Proteomes" id="UP000823486"/>
    </source>
</evidence>
<evidence type="ECO:0000313" key="2">
    <source>
        <dbReference type="EMBL" id="MBM7692605.1"/>
    </source>
</evidence>
<comment type="caution">
    <text evidence="2">The sequence shown here is derived from an EMBL/GenBank/DDBJ whole genome shotgun (WGS) entry which is preliminary data.</text>
</comment>
<keyword evidence="3" id="KW-1185">Reference proteome</keyword>
<evidence type="ECO:0000256" key="1">
    <source>
        <dbReference type="SAM" id="MobiDB-lite"/>
    </source>
</evidence>
<name>A0ABS2QI18_9BACI</name>
<accession>A0ABS2QI18</accession>
<evidence type="ECO:0008006" key="4">
    <source>
        <dbReference type="Google" id="ProtNLM"/>
    </source>
</evidence>
<reference evidence="2 3" key="1">
    <citation type="submission" date="2021-01" db="EMBL/GenBank/DDBJ databases">
        <title>Genomic Encyclopedia of Type Strains, Phase IV (KMG-IV): sequencing the most valuable type-strain genomes for metagenomic binning, comparative biology and taxonomic classification.</title>
        <authorList>
            <person name="Goeker M."/>
        </authorList>
    </citation>
    <scope>NUCLEOTIDE SEQUENCE [LARGE SCALE GENOMIC DNA]</scope>
    <source>
        <strain evidence="2 3">DSM 105482</strain>
    </source>
</reference>
<organism evidence="2 3">
    <name type="scientific">Peribacillus deserti</name>
    <dbReference type="NCBI Taxonomy" id="673318"/>
    <lineage>
        <taxon>Bacteria</taxon>
        <taxon>Bacillati</taxon>
        <taxon>Bacillota</taxon>
        <taxon>Bacilli</taxon>
        <taxon>Bacillales</taxon>
        <taxon>Bacillaceae</taxon>
        <taxon>Peribacillus</taxon>
    </lineage>
</organism>
<dbReference type="Proteomes" id="UP000823486">
    <property type="component" value="Unassembled WGS sequence"/>
</dbReference>
<proteinExistence type="predicted"/>